<accession>D1BZD7</accession>
<reference evidence="3" key="1">
    <citation type="submission" date="2009-11" db="EMBL/GenBank/DDBJ databases">
        <title>The complete chromosome of Xylanimonas cellulosilytica DSM 15894.</title>
        <authorList>
            <consortium name="US DOE Joint Genome Institute (JGI-PGF)"/>
            <person name="Lucas S."/>
            <person name="Copeland A."/>
            <person name="Lapidus A."/>
            <person name="Glavina del Rio T."/>
            <person name="Dalin E."/>
            <person name="Tice H."/>
            <person name="Bruce D."/>
            <person name="Goodwin L."/>
            <person name="Pitluck S."/>
            <person name="Kyrpides N."/>
            <person name="Mavromatis K."/>
            <person name="Ivanova N."/>
            <person name="Mikhailova N."/>
            <person name="Foster B."/>
            <person name="Clum A."/>
            <person name="Brettin T."/>
            <person name="Detter J.C."/>
            <person name="Han C."/>
            <person name="Larimer F."/>
            <person name="Land M."/>
            <person name="Hauser L."/>
            <person name="Markowitz V."/>
            <person name="Cheng J.F."/>
            <person name="Hugenholtz P."/>
            <person name="Woyke T."/>
            <person name="Wu D."/>
            <person name="Gehrich-Schroeter G."/>
            <person name="Schneider S."/>
            <person name="Pukall S.R."/>
            <person name="Klenk H.P."/>
            <person name="Eisen J.A."/>
        </authorList>
    </citation>
    <scope>NUCLEOTIDE SEQUENCE [LARGE SCALE GENOMIC DNA]</scope>
    <source>
        <strain evidence="3">DSM 15894 / CECT 5975 / LMG 20990 / XIL07</strain>
    </source>
</reference>
<feature type="transmembrane region" description="Helical" evidence="1">
    <location>
        <begin position="9"/>
        <end position="27"/>
    </location>
</feature>
<evidence type="ECO:0008006" key="4">
    <source>
        <dbReference type="Google" id="ProtNLM"/>
    </source>
</evidence>
<proteinExistence type="predicted"/>
<sequence>MTVSTGRAIAYDVVVVFVFLLFGSAAHDSAAQGSGHLVALGACFFAGLAAGWGVARAWRTPARVWPTGVIVWLVTVAVGVALRGVLVPDAGFAPTFLAVAAGFLAVTLLGWRALASVPPRR</sequence>
<name>D1BZD7_XYLCX</name>
<keyword evidence="1" id="KW-0812">Transmembrane</keyword>
<dbReference type="eggNOG" id="ENOG503310N">
    <property type="taxonomic scope" value="Bacteria"/>
</dbReference>
<protein>
    <recommendedName>
        <fullName evidence="4">Transmembrane protein</fullName>
    </recommendedName>
</protein>
<reference evidence="2 3" key="2">
    <citation type="journal article" date="2010" name="Stand. Genomic Sci.">
        <title>Complete genome sequence of Xylanimonas cellulosilytica type strain (XIL07).</title>
        <authorList>
            <person name="Foster B."/>
            <person name="Pukall R."/>
            <person name="Abt B."/>
            <person name="Nolan M."/>
            <person name="Glavina Del Rio T."/>
            <person name="Chen F."/>
            <person name="Lucas S."/>
            <person name="Tice H."/>
            <person name="Pitluck S."/>
            <person name="Cheng J.-F."/>
            <person name="Chertkov O."/>
            <person name="Brettin T."/>
            <person name="Han C."/>
            <person name="Detter J.C."/>
            <person name="Bruce D."/>
            <person name="Goodwin L."/>
            <person name="Ivanova N."/>
            <person name="Mavromatis K."/>
            <person name="Pati A."/>
            <person name="Mikhailova N."/>
            <person name="Chen A."/>
            <person name="Palaniappan K."/>
            <person name="Land M."/>
            <person name="Hauser L."/>
            <person name="Chang Y.-J."/>
            <person name="Jeffries C.D."/>
            <person name="Chain P."/>
            <person name="Rohde M."/>
            <person name="Goeker M."/>
            <person name="Bristow J."/>
            <person name="Eisen J.A."/>
            <person name="Markowitz V."/>
            <person name="Hugenholtz P."/>
            <person name="Kyrpides N.C."/>
            <person name="Klenk H.-P."/>
            <person name="Lapidus A."/>
        </authorList>
    </citation>
    <scope>NUCLEOTIDE SEQUENCE [LARGE SCALE GENOMIC DNA]</scope>
    <source>
        <strain evidence="3">DSM 15894 / CECT 5975 / LMG 20990 / XIL07</strain>
    </source>
</reference>
<organism evidence="2 3">
    <name type="scientific">Xylanimonas cellulosilytica (strain DSM 15894 / JCM 12276 / CECT 5975 / KCTC 9989 / LMG 20990 / NBRC 107835 / XIL07)</name>
    <dbReference type="NCBI Taxonomy" id="446471"/>
    <lineage>
        <taxon>Bacteria</taxon>
        <taxon>Bacillati</taxon>
        <taxon>Actinomycetota</taxon>
        <taxon>Actinomycetes</taxon>
        <taxon>Micrococcales</taxon>
        <taxon>Promicromonosporaceae</taxon>
        <taxon>Xylanimonas</taxon>
    </lineage>
</organism>
<evidence type="ECO:0000313" key="2">
    <source>
        <dbReference type="EMBL" id="ACZ30091.1"/>
    </source>
</evidence>
<feature type="transmembrane region" description="Helical" evidence="1">
    <location>
        <begin position="67"/>
        <end position="86"/>
    </location>
</feature>
<dbReference type="OrthoDB" id="3698172at2"/>
<keyword evidence="1" id="KW-0472">Membrane</keyword>
<gene>
    <name evidence="2" type="ordered locus">Xcel_1060</name>
</gene>
<dbReference type="HOGENOM" id="CLU_089113_3_0_11"/>
<dbReference type="AlphaFoldDB" id="D1BZD7"/>
<feature type="transmembrane region" description="Helical" evidence="1">
    <location>
        <begin position="92"/>
        <end position="111"/>
    </location>
</feature>
<dbReference type="Pfam" id="PF11255">
    <property type="entry name" value="DUF3054"/>
    <property type="match status" value="1"/>
</dbReference>
<keyword evidence="1" id="KW-1133">Transmembrane helix</keyword>
<keyword evidence="3" id="KW-1185">Reference proteome</keyword>
<dbReference type="STRING" id="446471.Xcel_1060"/>
<evidence type="ECO:0000313" key="3">
    <source>
        <dbReference type="Proteomes" id="UP000002255"/>
    </source>
</evidence>
<dbReference type="RefSeq" id="WP_012877833.1">
    <property type="nucleotide sequence ID" value="NC_013530.1"/>
</dbReference>
<dbReference type="InterPro" id="IPR021414">
    <property type="entry name" value="DUF3054"/>
</dbReference>
<feature type="transmembrane region" description="Helical" evidence="1">
    <location>
        <begin position="33"/>
        <end position="55"/>
    </location>
</feature>
<dbReference type="EMBL" id="CP001821">
    <property type="protein sequence ID" value="ACZ30091.1"/>
    <property type="molecule type" value="Genomic_DNA"/>
</dbReference>
<dbReference type="Proteomes" id="UP000002255">
    <property type="component" value="Chromosome"/>
</dbReference>
<evidence type="ECO:0000256" key="1">
    <source>
        <dbReference type="SAM" id="Phobius"/>
    </source>
</evidence>
<dbReference type="KEGG" id="xce:Xcel_1060"/>